<organism evidence="3 4">
    <name type="scientific">Halioglobus maricola</name>
    <dbReference type="NCBI Taxonomy" id="2601894"/>
    <lineage>
        <taxon>Bacteria</taxon>
        <taxon>Pseudomonadati</taxon>
        <taxon>Pseudomonadota</taxon>
        <taxon>Gammaproteobacteria</taxon>
        <taxon>Cellvibrionales</taxon>
        <taxon>Halieaceae</taxon>
        <taxon>Halioglobus</taxon>
    </lineage>
</organism>
<keyword evidence="1" id="KW-0812">Transmembrane</keyword>
<keyword evidence="4" id="KW-1185">Reference proteome</keyword>
<dbReference type="KEGG" id="halc:EY643_09740"/>
<gene>
    <name evidence="3" type="ORF">EY643_09740</name>
</gene>
<proteinExistence type="predicted"/>
<dbReference type="OrthoDB" id="8546380at2"/>
<name>A0A5P9NJB8_9GAMM</name>
<accession>A0A5P9NJB8</accession>
<reference evidence="3 4" key="1">
    <citation type="submission" date="2019-02" db="EMBL/GenBank/DDBJ databases">
        <authorList>
            <person name="Li S.-H."/>
        </authorList>
    </citation>
    <scope>NUCLEOTIDE SEQUENCE [LARGE SCALE GENOMIC DNA]</scope>
    <source>
        <strain evidence="3 4">IMCC14385</strain>
    </source>
</reference>
<evidence type="ECO:0000256" key="1">
    <source>
        <dbReference type="SAM" id="Phobius"/>
    </source>
</evidence>
<dbReference type="EMBL" id="CP036422">
    <property type="protein sequence ID" value="QFU75920.1"/>
    <property type="molecule type" value="Genomic_DNA"/>
</dbReference>
<dbReference type="Proteomes" id="UP000326287">
    <property type="component" value="Chromosome"/>
</dbReference>
<keyword evidence="2" id="KW-0732">Signal</keyword>
<evidence type="ECO:0008006" key="5">
    <source>
        <dbReference type="Google" id="ProtNLM"/>
    </source>
</evidence>
<dbReference type="RefSeq" id="WP_152662026.1">
    <property type="nucleotide sequence ID" value="NZ_CP036422.1"/>
</dbReference>
<protein>
    <recommendedName>
        <fullName evidence="5">PEP-CTERM sorting domain-containing protein</fullName>
    </recommendedName>
</protein>
<feature type="chain" id="PRO_5024962585" description="PEP-CTERM sorting domain-containing protein" evidence="2">
    <location>
        <begin position="23"/>
        <end position="233"/>
    </location>
</feature>
<evidence type="ECO:0000313" key="4">
    <source>
        <dbReference type="Proteomes" id="UP000326287"/>
    </source>
</evidence>
<keyword evidence="1" id="KW-1133">Transmembrane helix</keyword>
<feature type="signal peptide" evidence="2">
    <location>
        <begin position="1"/>
        <end position="22"/>
    </location>
</feature>
<sequence length="233" mass="24816">MKTLFRVVPLTFILFSASQAFGAPVFSQSPPATTGGYKSDFTFNFVNQQAQRFSLASDTSIQAVVAWGAYGSGLPTDNFTIRIFADDGGGSPEVLPLIELSGVAAVRVDTGGLELGTNPIYQYTFNLAAPIALLGSTDYYLSVVNSTNLAESWSWVEGATTNDLRWSRDADGNAWFAPQPANLAFELHDAPIVIPPTTPTTPAQPVPVMPVGLLLGLILGFIAIARVFAIRGQ</sequence>
<feature type="transmembrane region" description="Helical" evidence="1">
    <location>
        <begin position="208"/>
        <end position="229"/>
    </location>
</feature>
<evidence type="ECO:0000313" key="3">
    <source>
        <dbReference type="EMBL" id="QFU75920.1"/>
    </source>
</evidence>
<evidence type="ECO:0000256" key="2">
    <source>
        <dbReference type="SAM" id="SignalP"/>
    </source>
</evidence>
<keyword evidence="1" id="KW-0472">Membrane</keyword>
<dbReference type="AlphaFoldDB" id="A0A5P9NJB8"/>